<proteinExistence type="predicted"/>
<dbReference type="EMBL" id="UIDG01000223">
    <property type="protein sequence ID" value="SUS06576.1"/>
    <property type="molecule type" value="Genomic_DNA"/>
</dbReference>
<evidence type="ECO:0000313" key="2">
    <source>
        <dbReference type="EMBL" id="SUS06576.1"/>
    </source>
</evidence>
<name>A0A380TE61_9ZZZZ</name>
<reference evidence="2" key="1">
    <citation type="submission" date="2018-07" db="EMBL/GenBank/DDBJ databases">
        <authorList>
            <person name="Quirk P.G."/>
            <person name="Krulwich T.A."/>
        </authorList>
    </citation>
    <scope>NUCLEOTIDE SEQUENCE</scope>
</reference>
<protein>
    <submittedName>
        <fullName evidence="2">Uncharacterized protein</fullName>
    </submittedName>
</protein>
<organism evidence="2">
    <name type="scientific">metagenome</name>
    <dbReference type="NCBI Taxonomy" id="256318"/>
    <lineage>
        <taxon>unclassified sequences</taxon>
        <taxon>metagenomes</taxon>
    </lineage>
</organism>
<accession>A0A380TE61</accession>
<sequence length="126" mass="14341">MRKNIILSYPHLGRHPGAYRNAKVLLNYGNHQCLHRSSLLKCRAYHSPSGPPVGTPPKTTRREDATAAKSVVVRIRSTLHATHDYLHQDGIPGEFRRQKIGEPRAACFRSCIDRRFHSRIHRAGSR</sequence>
<gene>
    <name evidence="2" type="ORF">DF3PB_30029</name>
</gene>
<feature type="region of interest" description="Disordered" evidence="1">
    <location>
        <begin position="47"/>
        <end position="67"/>
    </location>
</feature>
<dbReference type="AlphaFoldDB" id="A0A380TE61"/>
<evidence type="ECO:0000256" key="1">
    <source>
        <dbReference type="SAM" id="MobiDB-lite"/>
    </source>
</evidence>